<keyword evidence="3" id="KW-1185">Reference proteome</keyword>
<dbReference type="CDD" id="cd14688">
    <property type="entry name" value="bZIP_YAP"/>
    <property type="match status" value="1"/>
</dbReference>
<feature type="region of interest" description="Disordered" evidence="1">
    <location>
        <begin position="207"/>
        <end position="229"/>
    </location>
</feature>
<protein>
    <submittedName>
        <fullName evidence="2">Uncharacterized protein</fullName>
    </submittedName>
</protein>
<reference evidence="2 3" key="1">
    <citation type="submission" date="2015-01" db="EMBL/GenBank/DDBJ databases">
        <title>The Genome Sequence of Capronia semiimmersa CBS27337.</title>
        <authorList>
            <consortium name="The Broad Institute Genomics Platform"/>
            <person name="Cuomo C."/>
            <person name="de Hoog S."/>
            <person name="Gorbushina A."/>
            <person name="Stielow B."/>
            <person name="Teixiera M."/>
            <person name="Abouelleil A."/>
            <person name="Chapman S.B."/>
            <person name="Priest M."/>
            <person name="Young S.K."/>
            <person name="Wortman J."/>
            <person name="Nusbaum C."/>
            <person name="Birren B."/>
        </authorList>
    </citation>
    <scope>NUCLEOTIDE SEQUENCE [LARGE SCALE GENOMIC DNA]</scope>
    <source>
        <strain evidence="2 3">CBS 27337</strain>
    </source>
</reference>
<sequence>MSSKGQAEPNGSKGNSRASRLSPARLARKRQSDRESQKASRLKQKNYIAHLEALVQSLEPTAGSNPINLLKQKGAENVEIRKALTNICKIAQTALAMTDGRPSGTSFSPDPVASSGDGKSTDWDSPKVEKPQTPGAAQLNPLTSGQHSIPVGSVHGADDSEAFGAGSNSHVTNIPLIFSDDDGANLEDFMQHNILDFSMQGPVFQETLDPSSLDPTRDDPTKNQPHLGFSNSGSFSETLAVRARHCSNSRDWLYTVNLLSGQVAFPSETPDDANDGDIPVSAVLHGWDKVSARQPLDAGWKVLRQFDQNIFVGCGIAERLAVLRIMRLMCHHINTAERRPELPAFMLKRPCQEHIKHHPMIDYLVWPGLRERLIFSQPQFAADADRYAELFRANLRFLWPFEPEDIYSRDPSTGRYSFSEQFVGRVEDLSCWTMDNDYFVALPELLGDIPRFSPSPSYGLGRHSLTVQRTSQRRTLTESGNGHDHLQDDRGFLNTDFPQAIWGTV</sequence>
<feature type="region of interest" description="Disordered" evidence="1">
    <location>
        <begin position="469"/>
        <end position="489"/>
    </location>
</feature>
<accession>A0A0D2FTG4</accession>
<dbReference type="HOGENOM" id="CLU_028818_2_1_1"/>
<dbReference type="Pfam" id="PF11905">
    <property type="entry name" value="DUF3425"/>
    <property type="match status" value="1"/>
</dbReference>
<dbReference type="InterPro" id="IPR021833">
    <property type="entry name" value="DUF3425"/>
</dbReference>
<feature type="compositionally biased region" description="Basic and acidic residues" evidence="1">
    <location>
        <begin position="119"/>
        <end position="130"/>
    </location>
</feature>
<proteinExistence type="predicted"/>
<feature type="compositionally biased region" description="Polar residues" evidence="1">
    <location>
        <begin position="469"/>
        <end position="480"/>
    </location>
</feature>
<organism evidence="2 3">
    <name type="scientific">Phialophora macrospora</name>
    <dbReference type="NCBI Taxonomy" id="1851006"/>
    <lineage>
        <taxon>Eukaryota</taxon>
        <taxon>Fungi</taxon>
        <taxon>Dikarya</taxon>
        <taxon>Ascomycota</taxon>
        <taxon>Pezizomycotina</taxon>
        <taxon>Eurotiomycetes</taxon>
        <taxon>Chaetothyriomycetidae</taxon>
        <taxon>Chaetothyriales</taxon>
        <taxon>Herpotrichiellaceae</taxon>
        <taxon>Phialophora</taxon>
    </lineage>
</organism>
<dbReference type="EMBL" id="KN846957">
    <property type="protein sequence ID" value="KIW71708.1"/>
    <property type="molecule type" value="Genomic_DNA"/>
</dbReference>
<evidence type="ECO:0000313" key="3">
    <source>
        <dbReference type="Proteomes" id="UP000054266"/>
    </source>
</evidence>
<gene>
    <name evidence="2" type="ORF">PV04_03843</name>
</gene>
<name>A0A0D2FTG4_9EURO</name>
<evidence type="ECO:0000313" key="2">
    <source>
        <dbReference type="EMBL" id="KIW71708.1"/>
    </source>
</evidence>
<feature type="compositionally biased region" description="Low complexity" evidence="1">
    <location>
        <begin position="16"/>
        <end position="25"/>
    </location>
</feature>
<dbReference type="Proteomes" id="UP000054266">
    <property type="component" value="Unassembled WGS sequence"/>
</dbReference>
<dbReference type="PANTHER" id="PTHR37012">
    <property type="entry name" value="B-ZIP TRANSCRIPTION FACTOR (EUROFUNG)-RELATED"/>
    <property type="match status" value="1"/>
</dbReference>
<dbReference type="AlphaFoldDB" id="A0A0D2FTG4"/>
<dbReference type="PANTHER" id="PTHR37012:SF7">
    <property type="entry name" value="B-ZIP TRANSCRIPTION FACTOR (EUROFUNG)-RELATED"/>
    <property type="match status" value="1"/>
</dbReference>
<feature type="region of interest" description="Disordered" evidence="1">
    <location>
        <begin position="1"/>
        <end position="43"/>
    </location>
</feature>
<feature type="region of interest" description="Disordered" evidence="1">
    <location>
        <begin position="98"/>
        <end position="166"/>
    </location>
</feature>
<evidence type="ECO:0000256" key="1">
    <source>
        <dbReference type="SAM" id="MobiDB-lite"/>
    </source>
</evidence>